<name>A0A097R4K4_HAFAL</name>
<sequence>MNINLATIAKLRSLHEETSNLFGLAATLHEIADEKLDADYLNFVGSLGALRQGILKLSTALYELNEEVSKHE</sequence>
<dbReference type="PATRIC" id="fig|1453496.5.peg.3144"/>
<dbReference type="HOGENOM" id="CLU_2716787_0_0_6"/>
<dbReference type="Proteomes" id="UP000029986">
    <property type="component" value="Chromosome"/>
</dbReference>
<protein>
    <submittedName>
        <fullName evidence="1">Uncharacterized protein</fullName>
    </submittedName>
</protein>
<evidence type="ECO:0000313" key="2">
    <source>
        <dbReference type="Proteomes" id="UP000029986"/>
    </source>
</evidence>
<accession>A0A097R4K4</accession>
<keyword evidence="2" id="KW-1185">Reference proteome</keyword>
<dbReference type="AlphaFoldDB" id="A0A097R4K4"/>
<gene>
    <name evidence="1" type="ORF">AT03_15360</name>
</gene>
<evidence type="ECO:0000313" key="1">
    <source>
        <dbReference type="EMBL" id="AIU73633.1"/>
    </source>
</evidence>
<dbReference type="EMBL" id="CP009706">
    <property type="protein sequence ID" value="AIU73633.1"/>
    <property type="molecule type" value="Genomic_DNA"/>
</dbReference>
<dbReference type="RefSeq" id="WP_025797649.1">
    <property type="nucleotide sequence ID" value="NZ_CP009706.1"/>
</dbReference>
<proteinExistence type="predicted"/>
<dbReference type="KEGG" id="hav:AT03_15360"/>
<reference evidence="1 2" key="1">
    <citation type="journal article" date="2014" name="Gut Pathog.">
        <title>Gene clusters of Hafnia alvei strain FB1 important in survival and pathogenesis: a draft genome perspective.</title>
        <authorList>
            <person name="Tan J.Y."/>
            <person name="Yin W.F."/>
            <person name="Chan K.G."/>
        </authorList>
    </citation>
    <scope>NUCLEOTIDE SEQUENCE [LARGE SCALE GENOMIC DNA]</scope>
    <source>
        <strain evidence="1 2">FB1</strain>
    </source>
</reference>
<organism evidence="1 2">
    <name type="scientific">Hafnia alvei FB1</name>
    <dbReference type="NCBI Taxonomy" id="1453496"/>
    <lineage>
        <taxon>Bacteria</taxon>
        <taxon>Pseudomonadati</taxon>
        <taxon>Pseudomonadota</taxon>
        <taxon>Gammaproteobacteria</taxon>
        <taxon>Enterobacterales</taxon>
        <taxon>Hafniaceae</taxon>
        <taxon>Hafnia</taxon>
    </lineage>
</organism>